<gene>
    <name evidence="2" type="ORF">BcabD6B2_34790</name>
</gene>
<reference evidence="2 3" key="1">
    <citation type="submission" date="2021-06" db="EMBL/GenBank/DDBJ databases">
        <title>Genome sequence of Babesia caballi.</title>
        <authorList>
            <person name="Yamagishi J."/>
            <person name="Kidaka T."/>
            <person name="Ochi A."/>
        </authorList>
    </citation>
    <scope>NUCLEOTIDE SEQUENCE [LARGE SCALE GENOMIC DNA]</scope>
    <source>
        <strain evidence="2">USDA-D6B2</strain>
    </source>
</reference>
<proteinExistence type="predicted"/>
<organism evidence="2 3">
    <name type="scientific">Babesia caballi</name>
    <dbReference type="NCBI Taxonomy" id="5871"/>
    <lineage>
        <taxon>Eukaryota</taxon>
        <taxon>Sar</taxon>
        <taxon>Alveolata</taxon>
        <taxon>Apicomplexa</taxon>
        <taxon>Aconoidasida</taxon>
        <taxon>Piroplasmida</taxon>
        <taxon>Babesiidae</taxon>
        <taxon>Babesia</taxon>
    </lineage>
</organism>
<protein>
    <submittedName>
        <fullName evidence="2">Lipid-A-disaccharide synthase</fullName>
    </submittedName>
</protein>
<dbReference type="RefSeq" id="XP_067716113.1">
    <property type="nucleotide sequence ID" value="XM_067860012.1"/>
</dbReference>
<comment type="caution">
    <text evidence="2">The sequence shown here is derived from an EMBL/GenBank/DDBJ whole genome shotgun (WGS) entry which is preliminary data.</text>
</comment>
<keyword evidence="3" id="KW-1185">Reference proteome</keyword>
<dbReference type="GeneID" id="94195525"/>
<name>A0AAV4LVG0_BABCB</name>
<evidence type="ECO:0000313" key="3">
    <source>
        <dbReference type="Proteomes" id="UP001497744"/>
    </source>
</evidence>
<evidence type="ECO:0000256" key="1">
    <source>
        <dbReference type="SAM" id="MobiDB-lite"/>
    </source>
</evidence>
<dbReference type="Proteomes" id="UP001497744">
    <property type="component" value="Unassembled WGS sequence"/>
</dbReference>
<accession>A0AAV4LVG0</accession>
<feature type="compositionally biased region" description="Polar residues" evidence="1">
    <location>
        <begin position="99"/>
        <end position="110"/>
    </location>
</feature>
<dbReference type="AlphaFoldDB" id="A0AAV4LVG0"/>
<sequence length="110" mass="12403">MMLGNVVYVVQAQYFSTLFLDRRNRAAGAAVVDEEALEDRAAEQHYPQQLARRGLNARIKVRGLLFNKLLDRAEKRKVPSGVLGKGSQYNRLGRRGTDNKVTSQQLPLFS</sequence>
<evidence type="ECO:0000313" key="2">
    <source>
        <dbReference type="EMBL" id="GIX64044.1"/>
    </source>
</evidence>
<dbReference type="EMBL" id="BPLF01000003">
    <property type="protein sequence ID" value="GIX64044.1"/>
    <property type="molecule type" value="Genomic_DNA"/>
</dbReference>
<feature type="region of interest" description="Disordered" evidence="1">
    <location>
        <begin position="80"/>
        <end position="110"/>
    </location>
</feature>